<dbReference type="InterPro" id="IPR002156">
    <property type="entry name" value="RNaseH_domain"/>
</dbReference>
<dbReference type="Proteomes" id="UP001165121">
    <property type="component" value="Unassembled WGS sequence"/>
</dbReference>
<protein>
    <submittedName>
        <fullName evidence="2">Unnamed protein product</fullName>
    </submittedName>
</protein>
<dbReference type="Pfam" id="PF13456">
    <property type="entry name" value="RVT_3"/>
    <property type="match status" value="1"/>
</dbReference>
<evidence type="ECO:0000313" key="3">
    <source>
        <dbReference type="Proteomes" id="UP001165121"/>
    </source>
</evidence>
<dbReference type="AlphaFoldDB" id="A0A9W6XB13"/>
<organism evidence="2 3">
    <name type="scientific">Phytophthora fragariaefolia</name>
    <dbReference type="NCBI Taxonomy" id="1490495"/>
    <lineage>
        <taxon>Eukaryota</taxon>
        <taxon>Sar</taxon>
        <taxon>Stramenopiles</taxon>
        <taxon>Oomycota</taxon>
        <taxon>Peronosporomycetes</taxon>
        <taxon>Peronosporales</taxon>
        <taxon>Peronosporaceae</taxon>
        <taxon>Phytophthora</taxon>
    </lineage>
</organism>
<dbReference type="SUPFAM" id="SSF53098">
    <property type="entry name" value="Ribonuclease H-like"/>
    <property type="match status" value="1"/>
</dbReference>
<evidence type="ECO:0000313" key="2">
    <source>
        <dbReference type="EMBL" id="GMF35186.1"/>
    </source>
</evidence>
<dbReference type="GO" id="GO:0004523">
    <property type="term" value="F:RNA-DNA hybrid ribonuclease activity"/>
    <property type="evidence" value="ECO:0007669"/>
    <property type="project" value="InterPro"/>
</dbReference>
<comment type="caution">
    <text evidence="2">The sequence shown here is derived from an EMBL/GenBank/DDBJ whole genome shotgun (WGS) entry which is preliminary data.</text>
</comment>
<dbReference type="EMBL" id="BSXT01000855">
    <property type="protein sequence ID" value="GMF35186.1"/>
    <property type="molecule type" value="Genomic_DNA"/>
</dbReference>
<evidence type="ECO:0000259" key="1">
    <source>
        <dbReference type="Pfam" id="PF13456"/>
    </source>
</evidence>
<dbReference type="InterPro" id="IPR012337">
    <property type="entry name" value="RNaseH-like_sf"/>
</dbReference>
<sequence length="255" mass="28267">MELGCESGHNTAGYQAASLSIQDSDGGHYHPHQCGHFSRTAPISLSNYPIHLGFCHGDFLLRRGCETLPHRAHPSDGTWWGHTKTYSPNEHHITLLRQQLKRKPGSGRSGNGNGGSHSTPRILWMASVSYAYRTTHNAAEHHGLLIVLRYVARHRLLGLSVVKDSNLILTQLRSRKAPRATHLQGRYAQCRLLADQLQITTWTHHLREFNKSPDKLANIAMDTKKSVQGVEGGIPRLTPTWAPCSHSSNGMSDTG</sequence>
<dbReference type="Gene3D" id="3.30.420.10">
    <property type="entry name" value="Ribonuclease H-like superfamily/Ribonuclease H"/>
    <property type="match status" value="1"/>
</dbReference>
<keyword evidence="3" id="KW-1185">Reference proteome</keyword>
<feature type="domain" description="RNase H type-1" evidence="1">
    <location>
        <begin position="122"/>
        <end position="219"/>
    </location>
</feature>
<proteinExistence type="predicted"/>
<dbReference type="OrthoDB" id="122355at2759"/>
<dbReference type="GO" id="GO:0003676">
    <property type="term" value="F:nucleic acid binding"/>
    <property type="evidence" value="ECO:0007669"/>
    <property type="project" value="InterPro"/>
</dbReference>
<dbReference type="InterPro" id="IPR036397">
    <property type="entry name" value="RNaseH_sf"/>
</dbReference>
<gene>
    <name evidence="2" type="ORF">Pfra01_000925100</name>
</gene>
<accession>A0A9W6XB13</accession>
<reference evidence="2" key="1">
    <citation type="submission" date="2023-04" db="EMBL/GenBank/DDBJ databases">
        <title>Phytophthora fragariaefolia NBRC 109709.</title>
        <authorList>
            <person name="Ichikawa N."/>
            <person name="Sato H."/>
            <person name="Tonouchi N."/>
        </authorList>
    </citation>
    <scope>NUCLEOTIDE SEQUENCE</scope>
    <source>
        <strain evidence="2">NBRC 109709</strain>
    </source>
</reference>
<name>A0A9W6XB13_9STRA</name>